<keyword evidence="2" id="KW-1003">Cell membrane</keyword>
<feature type="transmembrane region" description="Helical" evidence="6">
    <location>
        <begin position="301"/>
        <end position="321"/>
    </location>
</feature>
<evidence type="ECO:0000256" key="2">
    <source>
        <dbReference type="ARBA" id="ARBA00022475"/>
    </source>
</evidence>
<accession>A0ABY5W9W5</accession>
<evidence type="ECO:0000256" key="6">
    <source>
        <dbReference type="SAM" id="Phobius"/>
    </source>
</evidence>
<evidence type="ECO:0000256" key="1">
    <source>
        <dbReference type="ARBA" id="ARBA00004651"/>
    </source>
</evidence>
<evidence type="ECO:0000259" key="7">
    <source>
        <dbReference type="Pfam" id="PF02687"/>
    </source>
</evidence>
<organism evidence="8 9">
    <name type="scientific">Dactylosporangium fulvum</name>
    <dbReference type="NCBI Taxonomy" id="53359"/>
    <lineage>
        <taxon>Bacteria</taxon>
        <taxon>Bacillati</taxon>
        <taxon>Actinomycetota</taxon>
        <taxon>Actinomycetes</taxon>
        <taxon>Micromonosporales</taxon>
        <taxon>Micromonosporaceae</taxon>
        <taxon>Dactylosporangium</taxon>
    </lineage>
</organism>
<feature type="transmembrane region" description="Helical" evidence="6">
    <location>
        <begin position="117"/>
        <end position="141"/>
    </location>
</feature>
<feature type="transmembrane region" description="Helical" evidence="6">
    <location>
        <begin position="246"/>
        <end position="268"/>
    </location>
</feature>
<proteinExistence type="predicted"/>
<feature type="transmembrane region" description="Helical" evidence="6">
    <location>
        <begin position="73"/>
        <end position="96"/>
    </location>
</feature>
<dbReference type="EMBL" id="CP073720">
    <property type="protein sequence ID" value="UWP86180.1"/>
    <property type="molecule type" value="Genomic_DNA"/>
</dbReference>
<sequence>MSPLTLLRLGLAGTRVDTVRVLLTVLSSALAGLSVLAAFNVLAIGPLASGHSDMLAQQYSNALLREPGLRPGVIITLVLLTLPVFALAGQCVRLGAPARDRRLAAIRLAGATPRQAVAVAAAETGVAALIGAVLGLAVYLVGHRLLDRPDALGKLALPTDVFPPVWQTVAGVAAIPFVAALAAALVMRRVFVSPLGVVRRARRERPPAIWAGLVLAAGIGLFAAMGPLGRYTEKLKITWLVDTYGYFVYAGAVLSALGIVLGTGWVSYTTGRLLHRFARRPATLLAARRLMADPWNGSRTLAVLLVCVLFGAGVAWVRSWFATENLVSARYQRMVDPSMEVTVDPFYMRTLDLLDAAVLVGIALTACGMLVALVDSILTRRRAYASLVATGVPRAVLARSILWQAVIPAVPAIAVALAVGAGLMHTIASEARAGGGDRETCLVTEEQCNNTPTTDPTVWSVEYQPEVRLTIPVPWTELALNGGIALAAVVAIVAIGLIFLRSSTELEEIRTT</sequence>
<gene>
    <name evidence="8" type="ORF">Dfulv_18830</name>
</gene>
<feature type="transmembrane region" description="Helical" evidence="6">
    <location>
        <begin position="161"/>
        <end position="187"/>
    </location>
</feature>
<evidence type="ECO:0000313" key="9">
    <source>
        <dbReference type="Proteomes" id="UP001059617"/>
    </source>
</evidence>
<evidence type="ECO:0000313" key="8">
    <source>
        <dbReference type="EMBL" id="UWP86180.1"/>
    </source>
</evidence>
<feature type="transmembrane region" description="Helical" evidence="6">
    <location>
        <begin position="356"/>
        <end position="379"/>
    </location>
</feature>
<reference evidence="8" key="2">
    <citation type="submission" date="2022-09" db="EMBL/GenBank/DDBJ databases">
        <title>Biosynthetic gene clusters of Dactylosporangioum fulvum.</title>
        <authorList>
            <person name="Caradec T."/>
        </authorList>
    </citation>
    <scope>NUCLEOTIDE SEQUENCE</scope>
    <source>
        <strain evidence="8">NRRL B-16292</strain>
    </source>
</reference>
<keyword evidence="4 6" id="KW-1133">Transmembrane helix</keyword>
<comment type="subcellular location">
    <subcellularLocation>
        <location evidence="1">Cell membrane</location>
        <topology evidence="1">Multi-pass membrane protein</topology>
    </subcellularLocation>
</comment>
<feature type="transmembrane region" description="Helical" evidence="6">
    <location>
        <begin position="478"/>
        <end position="500"/>
    </location>
</feature>
<feature type="transmembrane region" description="Helical" evidence="6">
    <location>
        <begin position="208"/>
        <end position="226"/>
    </location>
</feature>
<dbReference type="InterPro" id="IPR003838">
    <property type="entry name" value="ABC3_permease_C"/>
</dbReference>
<evidence type="ECO:0000256" key="4">
    <source>
        <dbReference type="ARBA" id="ARBA00022989"/>
    </source>
</evidence>
<feature type="domain" description="ABC3 transporter permease C-terminal" evidence="7">
    <location>
        <begin position="357"/>
        <end position="500"/>
    </location>
</feature>
<protein>
    <submittedName>
        <fullName evidence="8">ABC transporter permease</fullName>
    </submittedName>
</protein>
<feature type="transmembrane region" description="Helical" evidence="6">
    <location>
        <begin position="400"/>
        <end position="424"/>
    </location>
</feature>
<feature type="transmembrane region" description="Helical" evidence="6">
    <location>
        <begin position="21"/>
        <end position="45"/>
    </location>
</feature>
<evidence type="ECO:0000256" key="5">
    <source>
        <dbReference type="ARBA" id="ARBA00023136"/>
    </source>
</evidence>
<dbReference type="Proteomes" id="UP001059617">
    <property type="component" value="Chromosome"/>
</dbReference>
<dbReference type="Pfam" id="PF02687">
    <property type="entry name" value="FtsX"/>
    <property type="match status" value="2"/>
</dbReference>
<keyword evidence="3 6" id="KW-0812">Transmembrane</keyword>
<dbReference type="RefSeq" id="WP_259865273.1">
    <property type="nucleotide sequence ID" value="NZ_CP073720.1"/>
</dbReference>
<name>A0ABY5W9W5_9ACTN</name>
<evidence type="ECO:0000256" key="3">
    <source>
        <dbReference type="ARBA" id="ARBA00022692"/>
    </source>
</evidence>
<feature type="domain" description="ABC3 transporter permease C-terminal" evidence="7">
    <location>
        <begin position="77"/>
        <end position="190"/>
    </location>
</feature>
<keyword evidence="9" id="KW-1185">Reference proteome</keyword>
<keyword evidence="5 6" id="KW-0472">Membrane</keyword>
<reference evidence="8" key="1">
    <citation type="submission" date="2021-04" db="EMBL/GenBank/DDBJ databases">
        <authorList>
            <person name="Hartkoorn R.C."/>
            <person name="Beaudoing E."/>
            <person name="Hot D."/>
        </authorList>
    </citation>
    <scope>NUCLEOTIDE SEQUENCE</scope>
    <source>
        <strain evidence="8">NRRL B-16292</strain>
    </source>
</reference>